<comment type="subcellular location">
    <subcellularLocation>
        <location evidence="1">Cell inner membrane</location>
        <topology evidence="1">Multi-pass membrane protein</topology>
    </subcellularLocation>
</comment>
<evidence type="ECO:0000256" key="11">
    <source>
        <dbReference type="ARBA" id="ARBA00042235"/>
    </source>
</evidence>
<keyword evidence="3" id="KW-1003">Cell membrane</keyword>
<keyword evidence="6" id="KW-0448">Lipopolysaccharide biosynthesis</keyword>
<keyword evidence="4" id="KW-0997">Cell inner membrane</keyword>
<protein>
    <recommendedName>
        <fullName evidence="10">Chain length determinant protein</fullName>
    </recommendedName>
    <alternativeName>
        <fullName evidence="11">Polysaccharide antigen chain regulator</fullName>
    </alternativeName>
</protein>
<organism evidence="14 15">
    <name type="scientific">Erwinia rhapontici</name>
    <name type="common">Pectobacterium rhapontici</name>
    <dbReference type="NCBI Taxonomy" id="55212"/>
    <lineage>
        <taxon>Bacteria</taxon>
        <taxon>Pseudomonadati</taxon>
        <taxon>Pseudomonadota</taxon>
        <taxon>Gammaproteobacteria</taxon>
        <taxon>Enterobacterales</taxon>
        <taxon>Erwiniaceae</taxon>
        <taxon>Erwinia</taxon>
    </lineage>
</organism>
<dbReference type="PANTHER" id="PTHR32309">
    <property type="entry name" value="TYROSINE-PROTEIN KINASE"/>
    <property type="match status" value="1"/>
</dbReference>
<evidence type="ECO:0000256" key="4">
    <source>
        <dbReference type="ARBA" id="ARBA00022519"/>
    </source>
</evidence>
<sequence>MSQTNKTNIEQFESRKDDELDLLDVFFQLWKGKWIVIAMIAITLAGAGIYLVSVKSKWTSTAILTQPDAGQMVYYSGILNQLYALNDNENNANSNQSKPGQFSSGILQQSLFSRFSASLAASSSFDIKVKDKTLNYPLSISATADSASHAQAQLSNYIEKVNASLVNDYVSEINTNLIAKQRELIASLEAQKNIALQRHEHRVEVFRYALKIAEASDISNSQLNQADNLSDDTLYLLGTHALSAMIANEANKPPVLNKQYYDTQTQLLALSQLKPDAEKLQPFTYITQPDLPAAPASPKKSLVLLLAAILGAIAGSAIVIGRNVVADYRLRMRAE</sequence>
<evidence type="ECO:0000313" key="15">
    <source>
        <dbReference type="Proteomes" id="UP000677515"/>
    </source>
</evidence>
<comment type="similarity">
    <text evidence="9">Belongs to the WzzB/Cld/Rol family.</text>
</comment>
<evidence type="ECO:0000313" key="14">
    <source>
        <dbReference type="EMBL" id="BCQ35685.1"/>
    </source>
</evidence>
<evidence type="ECO:0000256" key="7">
    <source>
        <dbReference type="ARBA" id="ARBA00022989"/>
    </source>
</evidence>
<evidence type="ECO:0000256" key="2">
    <source>
        <dbReference type="ARBA" id="ARBA00004756"/>
    </source>
</evidence>
<evidence type="ECO:0000256" key="8">
    <source>
        <dbReference type="ARBA" id="ARBA00023136"/>
    </source>
</evidence>
<evidence type="ECO:0000256" key="9">
    <source>
        <dbReference type="ARBA" id="ARBA00038118"/>
    </source>
</evidence>
<accession>A0ABM7N2H2</accession>
<evidence type="ECO:0000256" key="6">
    <source>
        <dbReference type="ARBA" id="ARBA00022985"/>
    </source>
</evidence>
<evidence type="ECO:0000259" key="13">
    <source>
        <dbReference type="Pfam" id="PF02706"/>
    </source>
</evidence>
<evidence type="ECO:0000256" key="10">
    <source>
        <dbReference type="ARBA" id="ARBA00039982"/>
    </source>
</evidence>
<dbReference type="SUPFAM" id="SSF160355">
    <property type="entry name" value="Bacterial polysaccharide co-polymerase-like"/>
    <property type="match status" value="1"/>
</dbReference>
<keyword evidence="5 12" id="KW-0812">Transmembrane</keyword>
<dbReference type="Pfam" id="PF02706">
    <property type="entry name" value="Wzz"/>
    <property type="match status" value="1"/>
</dbReference>
<dbReference type="InterPro" id="IPR003856">
    <property type="entry name" value="LPS_length_determ_N"/>
</dbReference>
<proteinExistence type="inferred from homology"/>
<evidence type="ECO:0000256" key="3">
    <source>
        <dbReference type="ARBA" id="ARBA00022475"/>
    </source>
</evidence>
<dbReference type="Gene3D" id="3.30.1890.10">
    <property type="entry name" value="FepE-like"/>
    <property type="match status" value="1"/>
</dbReference>
<feature type="transmembrane region" description="Helical" evidence="12">
    <location>
        <begin position="34"/>
        <end position="52"/>
    </location>
</feature>
<evidence type="ECO:0000256" key="5">
    <source>
        <dbReference type="ARBA" id="ARBA00022692"/>
    </source>
</evidence>
<reference evidence="14 15" key="1">
    <citation type="submission" date="2021-01" db="EMBL/GenBank/DDBJ databases">
        <title>Complete genome sequence of Erwinia rhapontici MAFF 311153.</title>
        <authorList>
            <person name="Morohoshi T."/>
            <person name="Someya N."/>
        </authorList>
    </citation>
    <scope>NUCLEOTIDE SEQUENCE [LARGE SCALE GENOMIC DNA]</scope>
    <source>
        <strain evidence="14 15">MAFF 311153</strain>
    </source>
</reference>
<dbReference type="Proteomes" id="UP000677515">
    <property type="component" value="Chromosome"/>
</dbReference>
<evidence type="ECO:0000256" key="1">
    <source>
        <dbReference type="ARBA" id="ARBA00004429"/>
    </source>
</evidence>
<gene>
    <name evidence="14" type="primary">wzz_2</name>
    <name evidence="14" type="ORF">ERHA53_30280</name>
</gene>
<dbReference type="InterPro" id="IPR050445">
    <property type="entry name" value="Bact_polysacc_biosynth/exp"/>
</dbReference>
<dbReference type="PANTHER" id="PTHR32309:SF29">
    <property type="entry name" value="CHAIN LENGTH DETERMINANT PROTEIN"/>
    <property type="match status" value="1"/>
</dbReference>
<evidence type="ECO:0000256" key="12">
    <source>
        <dbReference type="SAM" id="Phobius"/>
    </source>
</evidence>
<name>A0ABM7N2H2_ERWRD</name>
<keyword evidence="7 12" id="KW-1133">Transmembrane helix</keyword>
<feature type="transmembrane region" description="Helical" evidence="12">
    <location>
        <begin position="302"/>
        <end position="325"/>
    </location>
</feature>
<keyword evidence="15" id="KW-1185">Reference proteome</keyword>
<comment type="pathway">
    <text evidence="2">Bacterial outer membrane biogenesis; lipopolysaccharide biosynthesis.</text>
</comment>
<feature type="domain" description="Polysaccharide chain length determinant N-terminal" evidence="13">
    <location>
        <begin position="18"/>
        <end position="91"/>
    </location>
</feature>
<keyword evidence="8 12" id="KW-0472">Membrane</keyword>
<dbReference type="EMBL" id="AP024329">
    <property type="protein sequence ID" value="BCQ35685.1"/>
    <property type="molecule type" value="Genomic_DNA"/>
</dbReference>